<dbReference type="PROSITE" id="PS50920">
    <property type="entry name" value="SOLCAR"/>
    <property type="match status" value="3"/>
</dbReference>
<dbReference type="FunFam" id="1.50.40.10:FF:000070">
    <property type="entry name" value="Mitochondrial phosphate carrier protein 1, mitochondrial"/>
    <property type="match status" value="1"/>
</dbReference>
<evidence type="ECO:0000256" key="3">
    <source>
        <dbReference type="ARBA" id="ARBA00022448"/>
    </source>
</evidence>
<accession>A0A1R3GLY2</accession>
<keyword evidence="6" id="KW-0999">Mitochondrion inner membrane</keyword>
<evidence type="ECO:0000256" key="6">
    <source>
        <dbReference type="ARBA" id="ARBA00022792"/>
    </source>
</evidence>
<keyword evidence="3 11" id="KW-0813">Transport</keyword>
<comment type="subcellular location">
    <subcellularLocation>
        <location evidence="1">Mitochondrion inner membrane</location>
        <topology evidence="1">Multi-pass membrane protein</topology>
    </subcellularLocation>
</comment>
<evidence type="ECO:0000256" key="7">
    <source>
        <dbReference type="ARBA" id="ARBA00022989"/>
    </source>
</evidence>
<evidence type="ECO:0000256" key="11">
    <source>
        <dbReference type="RuleBase" id="RU000488"/>
    </source>
</evidence>
<keyword evidence="13" id="KW-1185">Reference proteome</keyword>
<dbReference type="InterPro" id="IPR044677">
    <property type="entry name" value="SLC25A3/Pic2/Mir1-like"/>
</dbReference>
<keyword evidence="9 10" id="KW-0472">Membrane</keyword>
<keyword evidence="4 10" id="KW-0812">Transmembrane</keyword>
<proteinExistence type="inferred from homology"/>
<dbReference type="InterPro" id="IPR023395">
    <property type="entry name" value="MCP_dom_sf"/>
</dbReference>
<organism evidence="12 13">
    <name type="scientific">Corchorus olitorius</name>
    <dbReference type="NCBI Taxonomy" id="93759"/>
    <lineage>
        <taxon>Eukaryota</taxon>
        <taxon>Viridiplantae</taxon>
        <taxon>Streptophyta</taxon>
        <taxon>Embryophyta</taxon>
        <taxon>Tracheophyta</taxon>
        <taxon>Spermatophyta</taxon>
        <taxon>Magnoliopsida</taxon>
        <taxon>eudicotyledons</taxon>
        <taxon>Gunneridae</taxon>
        <taxon>Pentapetalae</taxon>
        <taxon>rosids</taxon>
        <taxon>malvids</taxon>
        <taxon>Malvales</taxon>
        <taxon>Malvaceae</taxon>
        <taxon>Grewioideae</taxon>
        <taxon>Apeibeae</taxon>
        <taxon>Corchorus</taxon>
    </lineage>
</organism>
<feature type="repeat" description="Solcar" evidence="10">
    <location>
        <begin position="19"/>
        <end position="103"/>
    </location>
</feature>
<dbReference type="GO" id="GO:0005743">
    <property type="term" value="C:mitochondrial inner membrane"/>
    <property type="evidence" value="ECO:0007669"/>
    <property type="project" value="UniProtKB-SubCell"/>
</dbReference>
<comment type="caution">
    <text evidence="12">The sequence shown here is derived from an EMBL/GenBank/DDBJ whole genome shotgun (WGS) entry which is preliminary data.</text>
</comment>
<protein>
    <submittedName>
        <fullName evidence="12">Mitochondrial substrate/solute carrier</fullName>
    </submittedName>
</protein>
<keyword evidence="8" id="KW-0496">Mitochondrion</keyword>
<reference evidence="13" key="1">
    <citation type="submission" date="2013-09" db="EMBL/GenBank/DDBJ databases">
        <title>Corchorus olitorius genome sequencing.</title>
        <authorList>
            <person name="Alam M."/>
            <person name="Haque M.S."/>
            <person name="Islam M.S."/>
            <person name="Emdad E.M."/>
            <person name="Islam M.M."/>
            <person name="Ahmed B."/>
            <person name="Halim A."/>
            <person name="Hossen Q.M.M."/>
            <person name="Hossain M.Z."/>
            <person name="Ahmed R."/>
            <person name="Khan M.M."/>
            <person name="Islam R."/>
            <person name="Rashid M.M."/>
            <person name="Khan S.A."/>
            <person name="Rahman M.S."/>
            <person name="Alam M."/>
            <person name="Yahiya A.S."/>
            <person name="Khan M.S."/>
            <person name="Azam M.S."/>
            <person name="Haque T."/>
            <person name="Lashkar M.Z.H."/>
            <person name="Akhand A.I."/>
            <person name="Morshed G."/>
            <person name="Roy S."/>
            <person name="Uddin K.S."/>
            <person name="Rabeya T."/>
            <person name="Hossain A.S."/>
            <person name="Chowdhury A."/>
            <person name="Snigdha A.R."/>
            <person name="Mortoza M.S."/>
            <person name="Matin S.A."/>
            <person name="Hoque S.M.E."/>
            <person name="Islam M.K."/>
            <person name="Roy D.K."/>
            <person name="Haider R."/>
            <person name="Moosa M.M."/>
            <person name="Elias S.M."/>
            <person name="Hasan A.M."/>
            <person name="Jahan S."/>
            <person name="Shafiuddin M."/>
            <person name="Mahmood N."/>
            <person name="Shommy N.S."/>
        </authorList>
    </citation>
    <scope>NUCLEOTIDE SEQUENCE [LARGE SCALE GENOMIC DNA]</scope>
    <source>
        <strain evidence="13">cv. O-4</strain>
    </source>
</reference>
<dbReference type="InterPro" id="IPR018108">
    <property type="entry name" value="MCP_transmembrane"/>
</dbReference>
<dbReference type="SUPFAM" id="SSF103506">
    <property type="entry name" value="Mitochondrial carrier"/>
    <property type="match status" value="1"/>
</dbReference>
<dbReference type="Proteomes" id="UP000187203">
    <property type="component" value="Unassembled WGS sequence"/>
</dbReference>
<gene>
    <name evidence="12" type="ORF">COLO4_34314</name>
</gene>
<keyword evidence="5" id="KW-0677">Repeat</keyword>
<dbReference type="STRING" id="93759.A0A1R3GLY2"/>
<dbReference type="EMBL" id="AWUE01022241">
    <property type="protein sequence ID" value="OMO59103.1"/>
    <property type="molecule type" value="Genomic_DNA"/>
</dbReference>
<feature type="repeat" description="Solcar" evidence="10">
    <location>
        <begin position="213"/>
        <end position="292"/>
    </location>
</feature>
<dbReference type="GO" id="GO:1990547">
    <property type="term" value="P:mitochondrial phosphate ion transmembrane transport"/>
    <property type="evidence" value="ECO:0007669"/>
    <property type="project" value="InterPro"/>
</dbReference>
<feature type="repeat" description="Solcar" evidence="10">
    <location>
        <begin position="112"/>
        <end position="196"/>
    </location>
</feature>
<dbReference type="Pfam" id="PF00153">
    <property type="entry name" value="Mito_carr"/>
    <property type="match status" value="2"/>
</dbReference>
<evidence type="ECO:0000256" key="2">
    <source>
        <dbReference type="ARBA" id="ARBA00006375"/>
    </source>
</evidence>
<dbReference type="OrthoDB" id="427452at2759"/>
<evidence type="ECO:0000256" key="9">
    <source>
        <dbReference type="ARBA" id="ARBA00023136"/>
    </source>
</evidence>
<dbReference type="PANTHER" id="PTHR45671:SF4">
    <property type="entry name" value="MITOCHONDRIAL PHOSPHATE CARRIER PROTEIN 1, MITOCHONDRIAL"/>
    <property type="match status" value="1"/>
</dbReference>
<evidence type="ECO:0000256" key="4">
    <source>
        <dbReference type="ARBA" id="ARBA00022692"/>
    </source>
</evidence>
<name>A0A1R3GLY2_9ROSI</name>
<sequence>MGETMKRVERRFCEEFSPGYYGICTVGGMLSAGTTHLAVTPLDVLKVNMQVNPIKYSSISSGFSALWKEQGPSFLWRGWSGKLFGYGAQGGCRFGLYEYFKGLYSNVLVDQNRTFIFFLSSASAQVFADVALCPFEAIKVRVQTQPNFAKGLVDGFPKLYKTEGLAGFYKGLCPLWGRNLPFSMIMFSTFEHSVDFIYRRVVQQRKEDCSRVQQLGVTCLAGYAAGAIGTVVSNPADVIVSSLYNKKAENVLQAVKSIGLANLFTRSLPVRITIVGPVITMQWFFYDSVKLLFGLPTSGGLNRQLEEGNLSA</sequence>
<evidence type="ECO:0000256" key="8">
    <source>
        <dbReference type="ARBA" id="ARBA00023128"/>
    </source>
</evidence>
<evidence type="ECO:0000256" key="5">
    <source>
        <dbReference type="ARBA" id="ARBA00022737"/>
    </source>
</evidence>
<keyword evidence="7" id="KW-1133">Transmembrane helix</keyword>
<dbReference type="Gene3D" id="1.50.40.10">
    <property type="entry name" value="Mitochondrial carrier domain"/>
    <property type="match status" value="1"/>
</dbReference>
<evidence type="ECO:0000256" key="10">
    <source>
        <dbReference type="PROSITE-ProRule" id="PRU00282"/>
    </source>
</evidence>
<dbReference type="GO" id="GO:0005315">
    <property type="term" value="F:phosphate transmembrane transporter activity"/>
    <property type="evidence" value="ECO:0007669"/>
    <property type="project" value="InterPro"/>
</dbReference>
<dbReference type="AlphaFoldDB" id="A0A1R3GLY2"/>
<evidence type="ECO:0000256" key="1">
    <source>
        <dbReference type="ARBA" id="ARBA00004448"/>
    </source>
</evidence>
<dbReference type="PANTHER" id="PTHR45671">
    <property type="entry name" value="SOLUTE CARRIER FAMILY 25 (MITOCHONDRIAL CARRIER PHOSPHATE CARRIER), MEMBER 3, LIKE-RELATED-RELATED"/>
    <property type="match status" value="1"/>
</dbReference>
<comment type="similarity">
    <text evidence="2 11">Belongs to the mitochondrial carrier (TC 2.A.29) family.</text>
</comment>
<evidence type="ECO:0000313" key="13">
    <source>
        <dbReference type="Proteomes" id="UP000187203"/>
    </source>
</evidence>
<evidence type="ECO:0000313" key="12">
    <source>
        <dbReference type="EMBL" id="OMO59103.1"/>
    </source>
</evidence>